<feature type="compositionally biased region" description="Low complexity" evidence="1">
    <location>
        <begin position="150"/>
        <end position="159"/>
    </location>
</feature>
<reference evidence="2" key="1">
    <citation type="submission" date="2019-12" db="EMBL/GenBank/DDBJ databases">
        <title>An insight into the sialome of adult female Ixodes ricinus ticks feeding for 6 days.</title>
        <authorList>
            <person name="Perner J."/>
            <person name="Ribeiro J.M.C."/>
        </authorList>
    </citation>
    <scope>NUCLEOTIDE SEQUENCE</scope>
    <source>
        <strain evidence="2">Semi-engorged</strain>
        <tissue evidence="2">Salivary glands</tissue>
    </source>
</reference>
<accession>A0A6B0UWU7</accession>
<feature type="compositionally biased region" description="Basic residues" evidence="1">
    <location>
        <begin position="137"/>
        <end position="149"/>
    </location>
</feature>
<name>A0A6B0UWU7_IXORI</name>
<protein>
    <submittedName>
        <fullName evidence="2">Uncharacterized protein</fullName>
    </submittedName>
</protein>
<dbReference type="EMBL" id="GIFC01012166">
    <property type="protein sequence ID" value="MXU94249.1"/>
    <property type="molecule type" value="Transcribed_RNA"/>
</dbReference>
<feature type="compositionally biased region" description="Basic and acidic residues" evidence="1">
    <location>
        <begin position="118"/>
        <end position="131"/>
    </location>
</feature>
<sequence>MMGHSLSPIITFEGTYVPYYVLYQQAEYRCRPHRPKAQICQRCHGIGHRADICANQTASPFICEKCSTYLEEQNQPHDCDPKCKNCGGPHSPLDPTCPTRVQANTAATQAAYWRRLRTRQDTTPHQQERRRSMTPRGRSRSRNPTRSRSRTPASRKQPL</sequence>
<evidence type="ECO:0000313" key="2">
    <source>
        <dbReference type="EMBL" id="MXU94249.1"/>
    </source>
</evidence>
<evidence type="ECO:0000256" key="1">
    <source>
        <dbReference type="SAM" id="MobiDB-lite"/>
    </source>
</evidence>
<dbReference type="AlphaFoldDB" id="A0A6B0UWU7"/>
<feature type="region of interest" description="Disordered" evidence="1">
    <location>
        <begin position="115"/>
        <end position="159"/>
    </location>
</feature>
<organism evidence="2">
    <name type="scientific">Ixodes ricinus</name>
    <name type="common">Common tick</name>
    <name type="synonym">Acarus ricinus</name>
    <dbReference type="NCBI Taxonomy" id="34613"/>
    <lineage>
        <taxon>Eukaryota</taxon>
        <taxon>Metazoa</taxon>
        <taxon>Ecdysozoa</taxon>
        <taxon>Arthropoda</taxon>
        <taxon>Chelicerata</taxon>
        <taxon>Arachnida</taxon>
        <taxon>Acari</taxon>
        <taxon>Parasitiformes</taxon>
        <taxon>Ixodida</taxon>
        <taxon>Ixodoidea</taxon>
        <taxon>Ixodidae</taxon>
        <taxon>Ixodinae</taxon>
        <taxon>Ixodes</taxon>
    </lineage>
</organism>
<proteinExistence type="predicted"/>